<keyword evidence="2" id="KW-1185">Reference proteome</keyword>
<name>A0ACB8DZT4_DERSI</name>
<reference evidence="1" key="1">
    <citation type="submission" date="2020-05" db="EMBL/GenBank/DDBJ databases">
        <title>Large-scale comparative analyses of tick genomes elucidate their genetic diversity and vector capacities.</title>
        <authorList>
            <person name="Jia N."/>
            <person name="Wang J."/>
            <person name="Shi W."/>
            <person name="Du L."/>
            <person name="Sun Y."/>
            <person name="Zhan W."/>
            <person name="Jiang J."/>
            <person name="Wang Q."/>
            <person name="Zhang B."/>
            <person name="Ji P."/>
            <person name="Sakyi L.B."/>
            <person name="Cui X."/>
            <person name="Yuan T."/>
            <person name="Jiang B."/>
            <person name="Yang W."/>
            <person name="Lam T.T.-Y."/>
            <person name="Chang Q."/>
            <person name="Ding S."/>
            <person name="Wang X."/>
            <person name="Zhu J."/>
            <person name="Ruan X."/>
            <person name="Zhao L."/>
            <person name="Wei J."/>
            <person name="Que T."/>
            <person name="Du C."/>
            <person name="Cheng J."/>
            <person name="Dai P."/>
            <person name="Han X."/>
            <person name="Huang E."/>
            <person name="Gao Y."/>
            <person name="Liu J."/>
            <person name="Shao H."/>
            <person name="Ye R."/>
            <person name="Li L."/>
            <person name="Wei W."/>
            <person name="Wang X."/>
            <person name="Wang C."/>
            <person name="Yang T."/>
            <person name="Huo Q."/>
            <person name="Li W."/>
            <person name="Guo W."/>
            <person name="Chen H."/>
            <person name="Zhou L."/>
            <person name="Ni X."/>
            <person name="Tian J."/>
            <person name="Zhou Y."/>
            <person name="Sheng Y."/>
            <person name="Liu T."/>
            <person name="Pan Y."/>
            <person name="Xia L."/>
            <person name="Li J."/>
            <person name="Zhao F."/>
            <person name="Cao W."/>
        </authorList>
    </citation>
    <scope>NUCLEOTIDE SEQUENCE</scope>
    <source>
        <strain evidence="1">Dsil-2018</strain>
    </source>
</reference>
<evidence type="ECO:0000313" key="2">
    <source>
        <dbReference type="Proteomes" id="UP000821865"/>
    </source>
</evidence>
<dbReference type="EMBL" id="CM023470">
    <property type="protein sequence ID" value="KAH7979775.1"/>
    <property type="molecule type" value="Genomic_DNA"/>
</dbReference>
<gene>
    <name evidence="1" type="ORF">HPB49_010968</name>
</gene>
<sequence length="608" mass="68238">MTEVGDGSTSDDRDEKAPPKGEPSQAEVFNCIHPLRAEMIKWTAFSNRSHTIAIPERHWSGQLFDFQAVERRTKELKVALTSLHDGLEALLNVKDFQSGFFGPEWDGFDSFVEDICDCYRQEHGRKEAMKIATRACGSQLTRSLEEMLFDPVVPASNKRPVQEYRPVSSLEYCTDVSGVRPRVALRCTLLVSSEEAIGCVIETDAEPIRNSARLMRGCLGHLLFSQPVASVFQGALQLEALCAKASNQYLGVLFIPGELAEVVLLPVFSYPTQMQRGPSIRKPLRFVPWPEDVDYCGSFLDNLRPAFSVSHQFQDFQGGGFGAEWDDFDSLVDICDRYIHKQRRREAITIVIGDCGSQLTHSLGEMLYSVVPASNKRPVQECWPVTSPEYFIDVTGVRSPAPLLCTLLVCSEEALDCVMKNAPEPVASVFHGALLLDPLCFKASSQYAVVLIIPRVLTQAVLLPRFSYPLSSDPTQTQREPCKRKPLRFVQWPEDVDYCGSLSRSSGTELSAREEQDAQNHRRNWRTIERAGHPLSGQMGRKIPETMAVAEPCFELPFFSDISREQPEHPHLLNEWTTLQRWKTSKTASRRAILSPLIHDGRAVCTVT</sequence>
<organism evidence="1 2">
    <name type="scientific">Dermacentor silvarum</name>
    <name type="common">Tick</name>
    <dbReference type="NCBI Taxonomy" id="543639"/>
    <lineage>
        <taxon>Eukaryota</taxon>
        <taxon>Metazoa</taxon>
        <taxon>Ecdysozoa</taxon>
        <taxon>Arthropoda</taxon>
        <taxon>Chelicerata</taxon>
        <taxon>Arachnida</taxon>
        <taxon>Acari</taxon>
        <taxon>Parasitiformes</taxon>
        <taxon>Ixodida</taxon>
        <taxon>Ixodoidea</taxon>
        <taxon>Ixodidae</taxon>
        <taxon>Rhipicephalinae</taxon>
        <taxon>Dermacentor</taxon>
    </lineage>
</organism>
<comment type="caution">
    <text evidence="1">The sequence shown here is derived from an EMBL/GenBank/DDBJ whole genome shotgun (WGS) entry which is preliminary data.</text>
</comment>
<accession>A0ACB8DZT4</accession>
<dbReference type="Proteomes" id="UP000821865">
    <property type="component" value="Chromosome 1"/>
</dbReference>
<protein>
    <submittedName>
        <fullName evidence="1">Uncharacterized protein</fullName>
    </submittedName>
</protein>
<proteinExistence type="predicted"/>
<evidence type="ECO:0000313" key="1">
    <source>
        <dbReference type="EMBL" id="KAH7979775.1"/>
    </source>
</evidence>